<dbReference type="CDD" id="cd19994">
    <property type="entry name" value="PBP1_ChvE"/>
    <property type="match status" value="2"/>
</dbReference>
<name>A0A0P6WYL8_9CHLR</name>
<feature type="domain" description="Periplasmic binding protein" evidence="4">
    <location>
        <begin position="409"/>
        <end position="695"/>
    </location>
</feature>
<evidence type="ECO:0000256" key="3">
    <source>
        <dbReference type="SAM" id="SignalP"/>
    </source>
</evidence>
<evidence type="ECO:0000256" key="2">
    <source>
        <dbReference type="ARBA" id="ARBA00022729"/>
    </source>
</evidence>
<dbReference type="PATRIC" id="fig|229920.5.peg.828"/>
<dbReference type="PROSITE" id="PS51257">
    <property type="entry name" value="PROKAR_LIPOPROTEIN"/>
    <property type="match status" value="1"/>
</dbReference>
<evidence type="ECO:0000259" key="4">
    <source>
        <dbReference type="Pfam" id="PF13407"/>
    </source>
</evidence>
<dbReference type="Gene3D" id="3.40.50.2300">
    <property type="match status" value="4"/>
</dbReference>
<dbReference type="PANTHER" id="PTHR30036:SF1">
    <property type="entry name" value="D-XYLOSE-BINDING PERIPLASMIC PROTEIN"/>
    <property type="match status" value="1"/>
</dbReference>
<feature type="domain" description="Periplasmic binding protein" evidence="4">
    <location>
        <begin position="53"/>
        <end position="339"/>
    </location>
</feature>
<sequence>MFKKLMPFVSVVLALTFVLAACAPAAATAAPAAVEPTKAEAAAPAAEAGKLAVGIVLPTKDEPRWVQDETRFKDALKAAGYDVEILFSQGDSAKEASNVEALIAKGIKVLIICPQDGKAAAAAVEKAKAAGVKVIAYDRLITNTDAVDFFATFNSFNVGKAQGQFLVDKAGDGKGLPLYLYAGAASDNNAFVFFAGAWSVLQPKVADGTFVIKNSSEAVALQGKAELTRDEQAKIIGQITTNWDFAVAKTLAEQNLTAAKAEDKGNVFILAPNDGTARSIADTFAADKDVKSYVVTGQDAEKASVQYVIDGKQSMTVFKDVRTLVKDAITTAVAFLKGETPQAPGKENNGKIDVPATESEVVTVTKENVKAVLIDSGYYPASEFTGLDAAAAAPAAPTAPAAEAGKLAVGIVLPTKDEPRWVQDETRFKDALKAAGYDVEILFSQGDSAKEASNVEALIAKGIKVLIICPQDGKAAAAAVEKAKAAGVKVIAYDRLITNTDAVDFFATFNSFNVGKAQGQFLVDKAGDGKGLPLYLYAGAASDNNAFVFFAGAWSVLQPKVADGTFVIKNSSEAVALQGKAELTRDEQAKIIGQITTNWDFAVAKTLAEQNLTAAKAEDKGNVFILAPNDGTARSIADTFAADKDVKSYVVTGQDAEKASVQYVIDGKQSMTVFKDVRTLVNDAITTAVAFLKGETPQAPGKENNGKIDVPATESEVVTVTKENVKAALIDSGYYKASDFKGLE</sequence>
<organism evidence="5 6">
    <name type="scientific">Leptolinea tardivitalis</name>
    <dbReference type="NCBI Taxonomy" id="229920"/>
    <lineage>
        <taxon>Bacteria</taxon>
        <taxon>Bacillati</taxon>
        <taxon>Chloroflexota</taxon>
        <taxon>Anaerolineae</taxon>
        <taxon>Anaerolineales</taxon>
        <taxon>Anaerolineaceae</taxon>
        <taxon>Leptolinea</taxon>
    </lineage>
</organism>
<dbReference type="GO" id="GO:0030288">
    <property type="term" value="C:outer membrane-bounded periplasmic space"/>
    <property type="evidence" value="ECO:0007669"/>
    <property type="project" value="TreeGrafter"/>
</dbReference>
<comment type="subcellular location">
    <subcellularLocation>
        <location evidence="1">Cell envelope</location>
    </subcellularLocation>
</comment>
<dbReference type="PANTHER" id="PTHR30036">
    <property type="entry name" value="D-XYLOSE-BINDING PERIPLASMIC PROTEIN"/>
    <property type="match status" value="1"/>
</dbReference>
<dbReference type="Proteomes" id="UP000050430">
    <property type="component" value="Unassembled WGS sequence"/>
</dbReference>
<feature type="chain" id="PRO_5006132713" description="Periplasmic binding protein domain-containing protein" evidence="3">
    <location>
        <begin position="30"/>
        <end position="744"/>
    </location>
</feature>
<gene>
    <name evidence="5" type="ORF">ADM99_02455</name>
</gene>
<evidence type="ECO:0000256" key="1">
    <source>
        <dbReference type="ARBA" id="ARBA00004196"/>
    </source>
</evidence>
<dbReference type="InterPro" id="IPR025997">
    <property type="entry name" value="SBP_2_dom"/>
</dbReference>
<keyword evidence="6" id="KW-1185">Reference proteome</keyword>
<dbReference type="InterPro" id="IPR050555">
    <property type="entry name" value="Bact_Solute-Bind_Prot2"/>
</dbReference>
<dbReference type="STRING" id="229920.ADM99_02455"/>
<accession>A0A0P6WYL8</accession>
<reference evidence="5 6" key="1">
    <citation type="submission" date="2015-07" db="EMBL/GenBank/DDBJ databases">
        <title>Genome sequence of Leptolinea tardivitalis DSM 16556.</title>
        <authorList>
            <person name="Hemp J."/>
            <person name="Ward L.M."/>
            <person name="Pace L.A."/>
            <person name="Fischer W.W."/>
        </authorList>
    </citation>
    <scope>NUCLEOTIDE SEQUENCE [LARGE SCALE GENOMIC DNA]</scope>
    <source>
        <strain evidence="5 6">YMTK-2</strain>
    </source>
</reference>
<dbReference type="GO" id="GO:0030246">
    <property type="term" value="F:carbohydrate binding"/>
    <property type="evidence" value="ECO:0007669"/>
    <property type="project" value="TreeGrafter"/>
</dbReference>
<feature type="signal peptide" evidence="3">
    <location>
        <begin position="1"/>
        <end position="29"/>
    </location>
</feature>
<comment type="caution">
    <text evidence="5">The sequence shown here is derived from an EMBL/GenBank/DDBJ whole genome shotgun (WGS) entry which is preliminary data.</text>
</comment>
<protein>
    <recommendedName>
        <fullName evidence="4">Periplasmic binding protein domain-containing protein</fullName>
    </recommendedName>
</protein>
<dbReference type="InterPro" id="IPR028082">
    <property type="entry name" value="Peripla_BP_I"/>
</dbReference>
<dbReference type="SUPFAM" id="SSF53822">
    <property type="entry name" value="Periplasmic binding protein-like I"/>
    <property type="match status" value="2"/>
</dbReference>
<dbReference type="Pfam" id="PF13407">
    <property type="entry name" value="Peripla_BP_4"/>
    <property type="match status" value="2"/>
</dbReference>
<proteinExistence type="predicted"/>
<evidence type="ECO:0000313" key="5">
    <source>
        <dbReference type="EMBL" id="KPL73705.1"/>
    </source>
</evidence>
<dbReference type="EMBL" id="LGCK01000005">
    <property type="protein sequence ID" value="KPL73705.1"/>
    <property type="molecule type" value="Genomic_DNA"/>
</dbReference>
<evidence type="ECO:0000313" key="6">
    <source>
        <dbReference type="Proteomes" id="UP000050430"/>
    </source>
</evidence>
<dbReference type="AlphaFoldDB" id="A0A0P6WYL8"/>
<keyword evidence="2 3" id="KW-0732">Signal</keyword>